<organism evidence="1 2">
    <name type="scientific">Tanacetum coccineum</name>
    <dbReference type="NCBI Taxonomy" id="301880"/>
    <lineage>
        <taxon>Eukaryota</taxon>
        <taxon>Viridiplantae</taxon>
        <taxon>Streptophyta</taxon>
        <taxon>Embryophyta</taxon>
        <taxon>Tracheophyta</taxon>
        <taxon>Spermatophyta</taxon>
        <taxon>Magnoliopsida</taxon>
        <taxon>eudicotyledons</taxon>
        <taxon>Gunneridae</taxon>
        <taxon>Pentapetalae</taxon>
        <taxon>asterids</taxon>
        <taxon>campanulids</taxon>
        <taxon>Asterales</taxon>
        <taxon>Asteraceae</taxon>
        <taxon>Asteroideae</taxon>
        <taxon>Anthemideae</taxon>
        <taxon>Anthemidinae</taxon>
        <taxon>Tanacetum</taxon>
    </lineage>
</organism>
<protein>
    <recommendedName>
        <fullName evidence="3">Reverse transcriptase domain-containing protein</fullName>
    </recommendedName>
</protein>
<evidence type="ECO:0000313" key="2">
    <source>
        <dbReference type="Proteomes" id="UP001151760"/>
    </source>
</evidence>
<proteinExistence type="predicted"/>
<evidence type="ECO:0008006" key="3">
    <source>
        <dbReference type="Google" id="ProtNLM"/>
    </source>
</evidence>
<comment type="caution">
    <text evidence="1">The sequence shown here is derived from an EMBL/GenBank/DDBJ whole genome shotgun (WGS) entry which is preliminary data.</text>
</comment>
<reference evidence="1" key="1">
    <citation type="journal article" date="2022" name="Int. J. Mol. Sci.">
        <title>Draft Genome of Tanacetum Coccineum: Genomic Comparison of Closely Related Tanacetum-Family Plants.</title>
        <authorList>
            <person name="Yamashiro T."/>
            <person name="Shiraishi A."/>
            <person name="Nakayama K."/>
            <person name="Satake H."/>
        </authorList>
    </citation>
    <scope>NUCLEOTIDE SEQUENCE</scope>
</reference>
<gene>
    <name evidence="1" type="ORF">Tco_0750642</name>
</gene>
<dbReference type="EMBL" id="BQNB010010949">
    <property type="protein sequence ID" value="GJS84101.1"/>
    <property type="molecule type" value="Genomic_DNA"/>
</dbReference>
<dbReference type="Proteomes" id="UP001151760">
    <property type="component" value="Unassembled WGS sequence"/>
</dbReference>
<sequence length="277" mass="31036">MTTPVEKRNNNTFCEFHGEVGHNTDECMHLKRQIEELLKNGKSSHVIKELKQNSRNDQPKANKKWETSSKDKALAILMVQSWQRVARQRITQSFSLDPEISFPPLEEEEGTKGPMIIEAEIEGHFIHRMYVDGESASEILYEHCFNRLRPEIKNQMVPATAPVGFSGEIIWLLGQLSSSPYNGIIERTGVGKIQAVPSTAHGMLKFPIAGGVLTLRSSKIIPIECAAVSRPEGQPPAAHQVIEERIKVAINPDYPEQMIMIGSTLTEEGRNKLCDLL</sequence>
<accession>A0ABQ4Z399</accession>
<evidence type="ECO:0000313" key="1">
    <source>
        <dbReference type="EMBL" id="GJS84101.1"/>
    </source>
</evidence>
<reference evidence="1" key="2">
    <citation type="submission" date="2022-01" db="EMBL/GenBank/DDBJ databases">
        <authorList>
            <person name="Yamashiro T."/>
            <person name="Shiraishi A."/>
            <person name="Satake H."/>
            <person name="Nakayama K."/>
        </authorList>
    </citation>
    <scope>NUCLEOTIDE SEQUENCE</scope>
</reference>
<name>A0ABQ4Z399_9ASTR</name>
<keyword evidence="2" id="KW-1185">Reference proteome</keyword>